<evidence type="ECO:0000256" key="1">
    <source>
        <dbReference type="SAM" id="Phobius"/>
    </source>
</evidence>
<evidence type="ECO:0000313" key="2">
    <source>
        <dbReference type="EMBL" id="CAK8053980.1"/>
    </source>
</evidence>
<keyword evidence="3" id="KW-1185">Reference proteome</keyword>
<gene>
    <name evidence="2" type="ORF">R54876_GBNLAHCA_00539</name>
</gene>
<dbReference type="EMBL" id="CAWVOH010000001">
    <property type="protein sequence ID" value="CAK8053980.1"/>
    <property type="molecule type" value="Genomic_DNA"/>
</dbReference>
<accession>A0ABM9N496</accession>
<dbReference type="RefSeq" id="WP_349641525.1">
    <property type="nucleotide sequence ID" value="NZ_CAWVOH010000001.1"/>
</dbReference>
<keyword evidence="1" id="KW-0472">Membrane</keyword>
<organism evidence="2 3">
    <name type="scientific">Eupransor demetentiae</name>
    <dbReference type="NCBI Taxonomy" id="3109584"/>
    <lineage>
        <taxon>Bacteria</taxon>
        <taxon>Bacillati</taxon>
        <taxon>Bacillota</taxon>
        <taxon>Bacilli</taxon>
        <taxon>Lactobacillales</taxon>
        <taxon>Lactobacillaceae</taxon>
        <taxon>Eupransor</taxon>
    </lineage>
</organism>
<comment type="caution">
    <text evidence="2">The sequence shown here is derived from an EMBL/GenBank/DDBJ whole genome shotgun (WGS) entry which is preliminary data.</text>
</comment>
<sequence>MLAQIISIILLISLGSFGTMMLLMIFSASRLNHENFSSSSAAEKVAYTKNGKY</sequence>
<feature type="transmembrane region" description="Helical" evidence="1">
    <location>
        <begin position="6"/>
        <end position="26"/>
    </location>
</feature>
<name>A0ABM9N496_9LACO</name>
<keyword evidence="1" id="KW-0812">Transmembrane</keyword>
<proteinExistence type="predicted"/>
<reference evidence="2 3" key="1">
    <citation type="submission" date="2024-01" db="EMBL/GenBank/DDBJ databases">
        <authorList>
            <person name="Botero Cardona J."/>
        </authorList>
    </citation>
    <scope>NUCLEOTIDE SEQUENCE [LARGE SCALE GENOMIC DNA]</scope>
    <source>
        <strain evidence="2 3">LMG 33000</strain>
    </source>
</reference>
<evidence type="ECO:0000313" key="3">
    <source>
        <dbReference type="Proteomes" id="UP001314241"/>
    </source>
</evidence>
<dbReference type="Proteomes" id="UP001314241">
    <property type="component" value="Unassembled WGS sequence"/>
</dbReference>
<evidence type="ECO:0008006" key="4">
    <source>
        <dbReference type="Google" id="ProtNLM"/>
    </source>
</evidence>
<keyword evidence="1" id="KW-1133">Transmembrane helix</keyword>
<protein>
    <recommendedName>
        <fullName evidence="4">NADH dehydrogenase subunit 3</fullName>
    </recommendedName>
</protein>